<evidence type="ECO:0000256" key="6">
    <source>
        <dbReference type="ARBA" id="ARBA00022989"/>
    </source>
</evidence>
<gene>
    <name evidence="10" type="ORF">JCM19538_1426</name>
</gene>
<dbReference type="AlphaFoldDB" id="A0A098LRA6"/>
<dbReference type="Gene3D" id="3.90.550.10">
    <property type="entry name" value="Spore Coat Polysaccharide Biosynthesis Protein SpsA, Chain A"/>
    <property type="match status" value="1"/>
</dbReference>
<feature type="transmembrane region" description="Helical" evidence="8">
    <location>
        <begin position="232"/>
        <end position="256"/>
    </location>
</feature>
<name>A0A098LRA6_9FLAO</name>
<evidence type="ECO:0000256" key="1">
    <source>
        <dbReference type="ARBA" id="ARBA00022475"/>
    </source>
</evidence>
<dbReference type="EMBL" id="BBNY01000009">
    <property type="protein sequence ID" value="GAL89431.1"/>
    <property type="molecule type" value="Genomic_DNA"/>
</dbReference>
<keyword evidence="2" id="KW-0328">Glycosyltransferase</keyword>
<dbReference type="PANTHER" id="PTHR48090:SF3">
    <property type="entry name" value="UNDECAPRENYL-PHOSPHATE 4-DEOXY-4-FORMAMIDO-L-ARABINOSE TRANSFERASE"/>
    <property type="match status" value="1"/>
</dbReference>
<dbReference type="GO" id="GO:0009103">
    <property type="term" value="P:lipopolysaccharide biosynthetic process"/>
    <property type="evidence" value="ECO:0007669"/>
    <property type="project" value="UniProtKB-KW"/>
</dbReference>
<protein>
    <submittedName>
        <fullName evidence="10">Glycosyl transferase family 2</fullName>
    </submittedName>
</protein>
<feature type="transmembrane region" description="Helical" evidence="8">
    <location>
        <begin position="268"/>
        <end position="290"/>
    </location>
</feature>
<feature type="domain" description="Glycosyltransferase 2-like" evidence="9">
    <location>
        <begin position="9"/>
        <end position="160"/>
    </location>
</feature>
<keyword evidence="5" id="KW-0448">Lipopolysaccharide biosynthesis</keyword>
<keyword evidence="4 8" id="KW-0812">Transmembrane</keyword>
<evidence type="ECO:0000259" key="9">
    <source>
        <dbReference type="Pfam" id="PF00535"/>
    </source>
</evidence>
<organism evidence="10 11">
    <name type="scientific">Jejuia pallidilutea</name>
    <dbReference type="NCBI Taxonomy" id="504487"/>
    <lineage>
        <taxon>Bacteria</taxon>
        <taxon>Pseudomonadati</taxon>
        <taxon>Bacteroidota</taxon>
        <taxon>Flavobacteriia</taxon>
        <taxon>Flavobacteriales</taxon>
        <taxon>Flavobacteriaceae</taxon>
        <taxon>Jejuia</taxon>
    </lineage>
</organism>
<evidence type="ECO:0000256" key="2">
    <source>
        <dbReference type="ARBA" id="ARBA00022676"/>
    </source>
</evidence>
<proteinExistence type="predicted"/>
<keyword evidence="1" id="KW-1003">Cell membrane</keyword>
<keyword evidence="11" id="KW-1185">Reference proteome</keyword>
<dbReference type="Proteomes" id="UP000030184">
    <property type="component" value="Unassembled WGS sequence"/>
</dbReference>
<evidence type="ECO:0000256" key="3">
    <source>
        <dbReference type="ARBA" id="ARBA00022679"/>
    </source>
</evidence>
<evidence type="ECO:0000313" key="10">
    <source>
        <dbReference type="EMBL" id="GAL89431.1"/>
    </source>
</evidence>
<sequence length="312" mass="35698">MSNQYPEISFVSPVYRAENMLPELVSEIQKVMVKLNKSYEIILVDDRSPDDSWLVMKSLSSKFPEVKSIRLSRNFGQHPTIMAGLSQAKGNWVVVMDCDLQDQPKEVEKLYNKALEGFDAVLAQRKDRKDSFFKKLSSKIYAKIYGYFTNTNYDYTVANFGIYKHKVIASVLEVNDYIKYFPLFVKFVGFHTTVIQVEHNSREDGKSSYSITALISLAFNTIISFSNKPLKLFVKFGMLISLISFISGVFTIYKYFRGEIEVLGYSSLIVSIWFLSGVIITIIGVTGIYVGKIFNQIKNRPVYIIDKTINVK</sequence>
<dbReference type="PANTHER" id="PTHR48090">
    <property type="entry name" value="UNDECAPRENYL-PHOSPHATE 4-DEOXY-4-FORMAMIDO-L-ARABINOSE TRANSFERASE-RELATED"/>
    <property type="match status" value="1"/>
</dbReference>
<dbReference type="InterPro" id="IPR029044">
    <property type="entry name" value="Nucleotide-diphossugar_trans"/>
</dbReference>
<evidence type="ECO:0000256" key="8">
    <source>
        <dbReference type="SAM" id="Phobius"/>
    </source>
</evidence>
<dbReference type="OrthoDB" id="9807778at2"/>
<dbReference type="GO" id="GO:0099621">
    <property type="term" value="F:undecaprenyl-phosphate 4-deoxy-4-formamido-L-arabinose transferase activity"/>
    <property type="evidence" value="ECO:0007669"/>
    <property type="project" value="TreeGrafter"/>
</dbReference>
<dbReference type="RefSeq" id="WP_045371804.1">
    <property type="nucleotide sequence ID" value="NZ_BBNY01000009.1"/>
</dbReference>
<dbReference type="SUPFAM" id="SSF53448">
    <property type="entry name" value="Nucleotide-diphospho-sugar transferases"/>
    <property type="match status" value="1"/>
</dbReference>
<keyword evidence="6 8" id="KW-1133">Transmembrane helix</keyword>
<evidence type="ECO:0000256" key="7">
    <source>
        <dbReference type="ARBA" id="ARBA00023136"/>
    </source>
</evidence>
<dbReference type="Pfam" id="PF00535">
    <property type="entry name" value="Glycos_transf_2"/>
    <property type="match status" value="1"/>
</dbReference>
<evidence type="ECO:0000313" key="11">
    <source>
        <dbReference type="Proteomes" id="UP000030184"/>
    </source>
</evidence>
<dbReference type="GO" id="GO:0005886">
    <property type="term" value="C:plasma membrane"/>
    <property type="evidence" value="ECO:0007669"/>
    <property type="project" value="TreeGrafter"/>
</dbReference>
<keyword evidence="7 8" id="KW-0472">Membrane</keyword>
<evidence type="ECO:0000256" key="4">
    <source>
        <dbReference type="ARBA" id="ARBA00022692"/>
    </source>
</evidence>
<comment type="caution">
    <text evidence="10">The sequence shown here is derived from an EMBL/GenBank/DDBJ whole genome shotgun (WGS) entry which is preliminary data.</text>
</comment>
<dbReference type="InterPro" id="IPR050256">
    <property type="entry name" value="Glycosyltransferase_2"/>
</dbReference>
<dbReference type="InterPro" id="IPR001173">
    <property type="entry name" value="Glyco_trans_2-like"/>
</dbReference>
<keyword evidence="3 10" id="KW-0808">Transferase</keyword>
<reference evidence="11" key="1">
    <citation type="journal article" date="2014" name="Genome Announc.">
        <title>Draft Genome Sequence of Marine Flavobacterium Jejuia pallidilutea Strain 11shimoA1 and Pigmentation Mutants.</title>
        <authorList>
            <person name="Takatani N."/>
            <person name="Nakanishi M."/>
            <person name="Meirelles P."/>
            <person name="Mino S."/>
            <person name="Suda W."/>
            <person name="Oshima K."/>
            <person name="Hattori M."/>
            <person name="Ohkuma M."/>
            <person name="Hosokawa M."/>
            <person name="Miyashita K."/>
            <person name="Thompson F.L."/>
            <person name="Niwa A."/>
            <person name="Sawabe T."/>
            <person name="Sawabe T."/>
        </authorList>
    </citation>
    <scope>NUCLEOTIDE SEQUENCE [LARGE SCALE GENOMIC DNA]</scope>
    <source>
        <strain evidence="11">JCM 19538</strain>
    </source>
</reference>
<evidence type="ECO:0000256" key="5">
    <source>
        <dbReference type="ARBA" id="ARBA00022985"/>
    </source>
</evidence>
<accession>A0A098LRA6</accession>
<dbReference type="CDD" id="cd04187">
    <property type="entry name" value="DPM1_like_bac"/>
    <property type="match status" value="1"/>
</dbReference>